<dbReference type="AlphaFoldDB" id="A0A8T2NDM8"/>
<dbReference type="Proteomes" id="UP000824540">
    <property type="component" value="Unassembled WGS sequence"/>
</dbReference>
<comment type="caution">
    <text evidence="1">The sequence shown here is derived from an EMBL/GenBank/DDBJ whole genome shotgun (WGS) entry which is preliminary data.</text>
</comment>
<sequence length="77" mass="8380">MLCKGKLSADNTKAKLEVADTFEMESPTPLFSRSSTSLRPIVRLWICRLREVKDKCCGVSDPADNPGVPVGRSSVLA</sequence>
<evidence type="ECO:0000313" key="2">
    <source>
        <dbReference type="Proteomes" id="UP000824540"/>
    </source>
</evidence>
<name>A0A8T2NDM8_9TELE</name>
<organism evidence="1 2">
    <name type="scientific">Albula glossodonta</name>
    <name type="common">roundjaw bonefish</name>
    <dbReference type="NCBI Taxonomy" id="121402"/>
    <lineage>
        <taxon>Eukaryota</taxon>
        <taxon>Metazoa</taxon>
        <taxon>Chordata</taxon>
        <taxon>Craniata</taxon>
        <taxon>Vertebrata</taxon>
        <taxon>Euteleostomi</taxon>
        <taxon>Actinopterygii</taxon>
        <taxon>Neopterygii</taxon>
        <taxon>Teleostei</taxon>
        <taxon>Albuliformes</taxon>
        <taxon>Albulidae</taxon>
        <taxon>Albula</taxon>
    </lineage>
</organism>
<evidence type="ECO:0000313" key="1">
    <source>
        <dbReference type="EMBL" id="KAG9336951.1"/>
    </source>
</evidence>
<protein>
    <submittedName>
        <fullName evidence="1">Uncharacterized protein</fullName>
    </submittedName>
</protein>
<keyword evidence="2" id="KW-1185">Reference proteome</keyword>
<accession>A0A8T2NDM8</accession>
<proteinExistence type="predicted"/>
<gene>
    <name evidence="1" type="ORF">JZ751_029968</name>
</gene>
<reference evidence="1" key="1">
    <citation type="thesis" date="2021" institute="BYU ScholarsArchive" country="Provo, UT, USA">
        <title>Applications of and Algorithms for Genome Assembly and Genomic Analyses with an Emphasis on Marine Teleosts.</title>
        <authorList>
            <person name="Pickett B.D."/>
        </authorList>
    </citation>
    <scope>NUCLEOTIDE SEQUENCE</scope>
    <source>
        <strain evidence="1">HI-2016</strain>
    </source>
</reference>
<dbReference type="EMBL" id="JAFBMS010000099">
    <property type="protein sequence ID" value="KAG9336951.1"/>
    <property type="molecule type" value="Genomic_DNA"/>
</dbReference>